<gene>
    <name evidence="1" type="ORF">FC699_33245</name>
</gene>
<dbReference type="GO" id="GO:0004729">
    <property type="term" value="F:oxygen-dependent protoporphyrinogen oxidase activity"/>
    <property type="evidence" value="ECO:0007669"/>
    <property type="project" value="UniProtKB-EC"/>
</dbReference>
<evidence type="ECO:0000313" key="2">
    <source>
        <dbReference type="Proteomes" id="UP000305222"/>
    </source>
</evidence>
<reference evidence="1 2" key="1">
    <citation type="journal article" date="2019" name="Environ. Microbiol.">
        <title>An active ?-lactamase is a part of an orchestrated cell wall stress resistance network of Bacillus subtilis and related rhizosphere species.</title>
        <authorList>
            <person name="Bucher T."/>
            <person name="Keren-Paz A."/>
            <person name="Hausser J."/>
            <person name="Olender T."/>
            <person name="Cytryn E."/>
            <person name="Kolodkin-Gal I."/>
        </authorList>
    </citation>
    <scope>NUCLEOTIDE SEQUENCE [LARGE SCALE GENOMIC DNA]</scope>
    <source>
        <strain evidence="1 2">I5</strain>
    </source>
</reference>
<dbReference type="EC" id="1.3.3.4" evidence="1"/>
<accession>A0A4U3A2Y8</accession>
<dbReference type="EMBL" id="SZON01003065">
    <property type="protein sequence ID" value="TKI82134.1"/>
    <property type="molecule type" value="Genomic_DNA"/>
</dbReference>
<dbReference type="InterPro" id="IPR036188">
    <property type="entry name" value="FAD/NAD-bd_sf"/>
</dbReference>
<dbReference type="Proteomes" id="UP000305222">
    <property type="component" value="Unassembled WGS sequence"/>
</dbReference>
<feature type="non-terminal residue" evidence="1">
    <location>
        <position position="1"/>
    </location>
</feature>
<organism evidence="1 2">
    <name type="scientific">Bacillus wiedmannii</name>
    <dbReference type="NCBI Taxonomy" id="1890302"/>
    <lineage>
        <taxon>Bacteria</taxon>
        <taxon>Bacillati</taxon>
        <taxon>Bacillota</taxon>
        <taxon>Bacilli</taxon>
        <taxon>Bacillales</taxon>
        <taxon>Bacillaceae</taxon>
        <taxon>Bacillus</taxon>
        <taxon>Bacillus cereus group</taxon>
    </lineage>
</organism>
<keyword evidence="1" id="KW-0560">Oxidoreductase</keyword>
<name>A0A4U3A2Y8_9BACI</name>
<dbReference type="Gene3D" id="3.50.50.60">
    <property type="entry name" value="FAD/NAD(P)-binding domain"/>
    <property type="match status" value="1"/>
</dbReference>
<comment type="caution">
    <text evidence="1">The sequence shown here is derived from an EMBL/GenBank/DDBJ whole genome shotgun (WGS) entry which is preliminary data.</text>
</comment>
<dbReference type="AlphaFoldDB" id="A0A4U3A2Y8"/>
<protein>
    <submittedName>
        <fullName evidence="1">Protoporphyrinogen oxidase</fullName>
        <ecNumber evidence="1">1.3.3.4</ecNumber>
    </submittedName>
</protein>
<evidence type="ECO:0000313" key="1">
    <source>
        <dbReference type="EMBL" id="TKI82134.1"/>
    </source>
</evidence>
<sequence>LEVVEVTNWKDLMPKYHLEHNQAVQTLQEKMTYFYPNVYLAGASYYGVGIGACIGNGKNIANEIIATLNEPSK</sequence>
<proteinExistence type="predicted"/>